<feature type="compositionally biased region" description="Polar residues" evidence="7">
    <location>
        <begin position="316"/>
        <end position="332"/>
    </location>
</feature>
<dbReference type="PROSITE" id="PS51203">
    <property type="entry name" value="CS"/>
    <property type="match status" value="1"/>
</dbReference>
<dbReference type="SUPFAM" id="SSF49764">
    <property type="entry name" value="HSP20-like chaperones"/>
    <property type="match status" value="1"/>
</dbReference>
<dbReference type="InterPro" id="IPR044563">
    <property type="entry name" value="Sgt1-like"/>
</dbReference>
<dbReference type="GO" id="GO:0006950">
    <property type="term" value="P:response to stress"/>
    <property type="evidence" value="ECO:0007669"/>
    <property type="project" value="UniProtKB-ARBA"/>
</dbReference>
<dbReference type="EMBL" id="QJKJ01001912">
    <property type="protein sequence ID" value="RDY05290.1"/>
    <property type="molecule type" value="Genomic_DNA"/>
</dbReference>
<comment type="similarity">
    <text evidence="1">Belongs to the SGT1 family.</text>
</comment>
<evidence type="ECO:0000256" key="5">
    <source>
        <dbReference type="ARBA" id="ARBA00075471"/>
    </source>
</evidence>
<dbReference type="InterPro" id="IPR007699">
    <property type="entry name" value="SGS_dom"/>
</dbReference>
<sequence>LQKSSPFPLQFAGFTLSIYPSYLSHSAQSIIPFFFLFQITHTSLSRIFFFLSVSVFLSSMASDLEARAKEAFVEDHFELAVDLLTQAIHHEPNKPELYADRAQANIKLKNFTEAVADANKAIELNPSLSKAYLRKGTACMELEEYQTAKAALETGASLAPDNSRFANLINECDKLIAEESYTIPIQEKTTTEDVTPKDVQQQVDLPEKPTVAVTKPKYRHEFYQTPDQVVVTIFAKKVPKESITVDFGEQILSVGITVPGEDAYVFQPRLFGKIIPSRCRYEVLSTKIEIRLVKAEPLQWTSLEFTKEITVARSVNTSSVTGSQRPSYPSSKQTRDWDKIEAQVKKEEKDEKLDGDAALNKFFREIYQDADEDTRRAMKKSFVESNGTVLSTNWKEVGSKKVEGSPPDGMELRKWEY</sequence>
<dbReference type="Pfam" id="PF05002">
    <property type="entry name" value="SGS"/>
    <property type="match status" value="1"/>
</dbReference>
<keyword evidence="2" id="KW-0677">Repeat</keyword>
<evidence type="ECO:0000256" key="1">
    <source>
        <dbReference type="ARBA" id="ARBA00008509"/>
    </source>
</evidence>
<evidence type="ECO:0000313" key="11">
    <source>
        <dbReference type="Proteomes" id="UP000257109"/>
    </source>
</evidence>
<gene>
    <name evidence="10" type="primary">SGT1B</name>
    <name evidence="10" type="ORF">CR513_10886</name>
</gene>
<keyword evidence="11" id="KW-1185">Reference proteome</keyword>
<dbReference type="InterPro" id="IPR008978">
    <property type="entry name" value="HSP20-like_chaperone"/>
</dbReference>
<evidence type="ECO:0000259" key="9">
    <source>
        <dbReference type="PROSITE" id="PS51203"/>
    </source>
</evidence>
<feature type="domain" description="SGS" evidence="8">
    <location>
        <begin position="327"/>
        <end position="417"/>
    </location>
</feature>
<evidence type="ECO:0000259" key="8">
    <source>
        <dbReference type="PROSITE" id="PS51048"/>
    </source>
</evidence>
<name>A0A371HR70_MUCPR</name>
<evidence type="ECO:0000256" key="2">
    <source>
        <dbReference type="ARBA" id="ARBA00022737"/>
    </source>
</evidence>
<dbReference type="Gene3D" id="2.60.40.790">
    <property type="match status" value="1"/>
</dbReference>
<accession>A0A371HR70</accession>
<keyword evidence="3 6" id="KW-0802">TPR repeat</keyword>
<dbReference type="GO" id="GO:0051087">
    <property type="term" value="F:protein-folding chaperone binding"/>
    <property type="evidence" value="ECO:0007669"/>
    <property type="project" value="InterPro"/>
</dbReference>
<evidence type="ECO:0000313" key="10">
    <source>
        <dbReference type="EMBL" id="RDY05290.1"/>
    </source>
</evidence>
<dbReference type="PROSITE" id="PS51048">
    <property type="entry name" value="SGS"/>
    <property type="match status" value="1"/>
</dbReference>
<evidence type="ECO:0000256" key="3">
    <source>
        <dbReference type="ARBA" id="ARBA00022803"/>
    </source>
</evidence>
<dbReference type="FunFam" id="1.25.40.10:FF:000778">
    <property type="entry name" value="Protein SGT1 homolog"/>
    <property type="match status" value="1"/>
</dbReference>
<reference evidence="10" key="1">
    <citation type="submission" date="2018-05" db="EMBL/GenBank/DDBJ databases">
        <title>Draft genome of Mucuna pruriens seed.</title>
        <authorList>
            <person name="Nnadi N.E."/>
            <person name="Vos R."/>
            <person name="Hasami M.H."/>
            <person name="Devisetty U.K."/>
            <person name="Aguiy J.C."/>
        </authorList>
    </citation>
    <scope>NUCLEOTIDE SEQUENCE [LARGE SCALE GENOMIC DNA]</scope>
    <source>
        <strain evidence="10">JCA_2017</strain>
    </source>
</reference>
<dbReference type="Pfam" id="PF13181">
    <property type="entry name" value="TPR_8"/>
    <property type="match status" value="2"/>
</dbReference>
<dbReference type="InterPro" id="IPR019734">
    <property type="entry name" value="TPR_rpt"/>
</dbReference>
<dbReference type="SUPFAM" id="SSF48452">
    <property type="entry name" value="TPR-like"/>
    <property type="match status" value="1"/>
</dbReference>
<feature type="domain" description="CS" evidence="9">
    <location>
        <begin position="215"/>
        <end position="304"/>
    </location>
</feature>
<proteinExistence type="inferred from homology"/>
<dbReference type="Proteomes" id="UP000257109">
    <property type="component" value="Unassembled WGS sequence"/>
</dbReference>
<dbReference type="CDD" id="cd06466">
    <property type="entry name" value="p23_CS_SGT1_like"/>
    <property type="match status" value="1"/>
</dbReference>
<dbReference type="InterPro" id="IPR007052">
    <property type="entry name" value="CS_dom"/>
</dbReference>
<dbReference type="OrthoDB" id="1898560at2759"/>
<dbReference type="AlphaFoldDB" id="A0A371HR70"/>
<dbReference type="Pfam" id="PF04969">
    <property type="entry name" value="CS"/>
    <property type="match status" value="1"/>
</dbReference>
<dbReference type="PROSITE" id="PS50005">
    <property type="entry name" value="TPR"/>
    <property type="match status" value="2"/>
</dbReference>
<protein>
    <recommendedName>
        <fullName evidence="4">Protein SGT1 homolog</fullName>
    </recommendedName>
    <alternativeName>
        <fullName evidence="5">Suppressor of G2 allele of SKP1 homolog</fullName>
    </alternativeName>
</protein>
<feature type="repeat" description="TPR" evidence="6">
    <location>
        <begin position="95"/>
        <end position="128"/>
    </location>
</feature>
<dbReference type="Gene3D" id="1.25.40.10">
    <property type="entry name" value="Tetratricopeptide repeat domain"/>
    <property type="match status" value="1"/>
</dbReference>
<dbReference type="SMART" id="SM00028">
    <property type="entry name" value="TPR"/>
    <property type="match status" value="3"/>
</dbReference>
<feature type="non-terminal residue" evidence="10">
    <location>
        <position position="1"/>
    </location>
</feature>
<comment type="caution">
    <text evidence="10">The sequence shown here is derived from an EMBL/GenBank/DDBJ whole genome shotgun (WGS) entry which is preliminary data.</text>
</comment>
<evidence type="ECO:0000256" key="7">
    <source>
        <dbReference type="SAM" id="MobiDB-lite"/>
    </source>
</evidence>
<feature type="repeat" description="TPR" evidence="6">
    <location>
        <begin position="129"/>
        <end position="162"/>
    </location>
</feature>
<dbReference type="PANTHER" id="PTHR45862">
    <property type="entry name" value="PROTEIN SGT1 HOMOLOG"/>
    <property type="match status" value="1"/>
</dbReference>
<evidence type="ECO:0000256" key="4">
    <source>
        <dbReference type="ARBA" id="ARBA00069423"/>
    </source>
</evidence>
<dbReference type="FunFam" id="2.60.40.790:FF:000041">
    <property type="entry name" value="Protein SGT1 homolog A"/>
    <property type="match status" value="1"/>
</dbReference>
<dbReference type="STRING" id="157652.A0A371HR70"/>
<organism evidence="10 11">
    <name type="scientific">Mucuna pruriens</name>
    <name type="common">Velvet bean</name>
    <name type="synonym">Dolichos pruriens</name>
    <dbReference type="NCBI Taxonomy" id="157652"/>
    <lineage>
        <taxon>Eukaryota</taxon>
        <taxon>Viridiplantae</taxon>
        <taxon>Streptophyta</taxon>
        <taxon>Embryophyta</taxon>
        <taxon>Tracheophyta</taxon>
        <taxon>Spermatophyta</taxon>
        <taxon>Magnoliopsida</taxon>
        <taxon>eudicotyledons</taxon>
        <taxon>Gunneridae</taxon>
        <taxon>Pentapetalae</taxon>
        <taxon>rosids</taxon>
        <taxon>fabids</taxon>
        <taxon>Fabales</taxon>
        <taxon>Fabaceae</taxon>
        <taxon>Papilionoideae</taxon>
        <taxon>50 kb inversion clade</taxon>
        <taxon>NPAAA clade</taxon>
        <taxon>indigoferoid/millettioid clade</taxon>
        <taxon>Phaseoleae</taxon>
        <taxon>Mucuna</taxon>
    </lineage>
</organism>
<dbReference type="InterPro" id="IPR011990">
    <property type="entry name" value="TPR-like_helical_dom_sf"/>
</dbReference>
<feature type="region of interest" description="Disordered" evidence="7">
    <location>
        <begin position="316"/>
        <end position="337"/>
    </location>
</feature>
<evidence type="ECO:0000256" key="6">
    <source>
        <dbReference type="PROSITE-ProRule" id="PRU00339"/>
    </source>
</evidence>